<evidence type="ECO:0000313" key="2">
    <source>
        <dbReference type="Proteomes" id="UP001156441"/>
    </source>
</evidence>
<sequence length="440" mass="48191">MPAVMAASAEVGPKAAVHAYVYPNNRVPLQPTVYGVNNEWRQITHAEFPAFAEKMRTFNYKMLRFPGGWESEHYDWATNRTPGWTHVPDVPGANATQAKNAAPNLAFVTRTAPYLDNPTSANLNALANQARDLVLAHGDKVKYWLVGNEWWLQWGGGTDRAVKLRRYATVARAITNRIKATDPTAKVYVTGDWTRPTEFSAIKAVFDANSSWPNVDGIDLHVYSGDDQAQPTHYSNIAPNLAAIKSRTGKNAIFVSEWAATKGHSTDNKRALRSVNNMVLVMHTLIRAGATAMTYWPAPDIAQGIGLVNEESGGYTDLPHGQAFRWMATSMSYHSLQTTGTPDTAASNNTVAKSITVLIPTKTLANQPVTVHFANTDITSVASAQAMWMPNPDTPKEPARITNIPTTLDTANDTITVTANPGTANRGSSYELIRLILRYQ</sequence>
<comment type="caution">
    <text evidence="1">The sequence shown here is derived from an EMBL/GenBank/DDBJ whole genome shotgun (WGS) entry which is preliminary data.</text>
</comment>
<proteinExistence type="predicted"/>
<dbReference type="Gene3D" id="3.20.20.80">
    <property type="entry name" value="Glycosidases"/>
    <property type="match status" value="1"/>
</dbReference>
<evidence type="ECO:0008006" key="3">
    <source>
        <dbReference type="Google" id="ProtNLM"/>
    </source>
</evidence>
<dbReference type="RefSeq" id="WP_260189663.1">
    <property type="nucleotide sequence ID" value="NZ_JAFFZE010000004.1"/>
</dbReference>
<dbReference type="InterPro" id="IPR017853">
    <property type="entry name" value="GH"/>
</dbReference>
<dbReference type="EMBL" id="JAFFZE010000004">
    <property type="protein sequence ID" value="MCT2582316.1"/>
    <property type="molecule type" value="Genomic_DNA"/>
</dbReference>
<gene>
    <name evidence="1" type="ORF">JT362_04155</name>
</gene>
<evidence type="ECO:0000313" key="1">
    <source>
        <dbReference type="EMBL" id="MCT2582316.1"/>
    </source>
</evidence>
<protein>
    <recommendedName>
        <fullName evidence="3">Alpha-L-arabinofuranosidase</fullName>
    </recommendedName>
</protein>
<keyword evidence="2" id="KW-1185">Reference proteome</keyword>
<reference evidence="1 2" key="1">
    <citation type="submission" date="2021-02" db="EMBL/GenBank/DDBJ databases">
        <title>Actinophytocola xerophila sp. nov., isolated from soil of cotton cropping field.</title>
        <authorList>
            <person name="Huang R."/>
            <person name="Chen X."/>
            <person name="Ge X."/>
            <person name="Liu W."/>
        </authorList>
    </citation>
    <scope>NUCLEOTIDE SEQUENCE [LARGE SCALE GENOMIC DNA]</scope>
    <source>
        <strain evidence="1 2">S1-96</strain>
    </source>
</reference>
<accession>A0ABT2J3I6</accession>
<dbReference type="Proteomes" id="UP001156441">
    <property type="component" value="Unassembled WGS sequence"/>
</dbReference>
<name>A0ABT2J3I6_9PSEU</name>
<organism evidence="1 2">
    <name type="scientific">Actinophytocola gossypii</name>
    <dbReference type="NCBI Taxonomy" id="2812003"/>
    <lineage>
        <taxon>Bacteria</taxon>
        <taxon>Bacillati</taxon>
        <taxon>Actinomycetota</taxon>
        <taxon>Actinomycetes</taxon>
        <taxon>Pseudonocardiales</taxon>
        <taxon>Pseudonocardiaceae</taxon>
    </lineage>
</organism>
<dbReference type="SUPFAM" id="SSF51445">
    <property type="entry name" value="(Trans)glycosidases"/>
    <property type="match status" value="1"/>
</dbReference>